<proteinExistence type="predicted"/>
<feature type="transmembrane region" description="Helical" evidence="1">
    <location>
        <begin position="71"/>
        <end position="93"/>
    </location>
</feature>
<organism evidence="2 3">
    <name type="scientific">Circinella minor</name>
    <dbReference type="NCBI Taxonomy" id="1195481"/>
    <lineage>
        <taxon>Eukaryota</taxon>
        <taxon>Fungi</taxon>
        <taxon>Fungi incertae sedis</taxon>
        <taxon>Mucoromycota</taxon>
        <taxon>Mucoromycotina</taxon>
        <taxon>Mucoromycetes</taxon>
        <taxon>Mucorales</taxon>
        <taxon>Lichtheimiaceae</taxon>
        <taxon>Circinella</taxon>
    </lineage>
</organism>
<keyword evidence="1" id="KW-1133">Transmembrane helix</keyword>
<keyword evidence="3" id="KW-1185">Reference proteome</keyword>
<dbReference type="Proteomes" id="UP000646827">
    <property type="component" value="Unassembled WGS sequence"/>
</dbReference>
<evidence type="ECO:0000313" key="3">
    <source>
        <dbReference type="Proteomes" id="UP000646827"/>
    </source>
</evidence>
<name>A0A8H7VQZ7_9FUNG</name>
<dbReference type="OrthoDB" id="419711at2759"/>
<dbReference type="PANTHER" id="PTHR12242">
    <property type="entry name" value="OS02G0130600 PROTEIN-RELATED"/>
    <property type="match status" value="1"/>
</dbReference>
<reference evidence="2 3" key="1">
    <citation type="submission" date="2020-12" db="EMBL/GenBank/DDBJ databases">
        <title>Metabolic potential, ecology and presence of endohyphal bacteria is reflected in genomic diversity of Mucoromycotina.</title>
        <authorList>
            <person name="Muszewska A."/>
            <person name="Okrasinska A."/>
            <person name="Steczkiewicz K."/>
            <person name="Drgas O."/>
            <person name="Orlowska M."/>
            <person name="Perlinska-Lenart U."/>
            <person name="Aleksandrzak-Piekarczyk T."/>
            <person name="Szatraj K."/>
            <person name="Zielenkiewicz U."/>
            <person name="Pilsyk S."/>
            <person name="Malc E."/>
            <person name="Mieczkowski P."/>
            <person name="Kruszewska J.S."/>
            <person name="Biernat P."/>
            <person name="Pawlowska J."/>
        </authorList>
    </citation>
    <scope>NUCLEOTIDE SEQUENCE [LARGE SCALE GENOMIC DNA]</scope>
    <source>
        <strain evidence="2 3">CBS 142.35</strain>
    </source>
</reference>
<dbReference type="GO" id="GO:0016020">
    <property type="term" value="C:membrane"/>
    <property type="evidence" value="ECO:0007669"/>
    <property type="project" value="TreeGrafter"/>
</dbReference>
<keyword evidence="1" id="KW-0472">Membrane</keyword>
<comment type="caution">
    <text evidence="2">The sequence shown here is derived from an EMBL/GenBank/DDBJ whole genome shotgun (WGS) entry which is preliminary data.</text>
</comment>
<protein>
    <submittedName>
        <fullName evidence="2">Uncharacterized protein</fullName>
    </submittedName>
</protein>
<evidence type="ECO:0000313" key="2">
    <source>
        <dbReference type="EMBL" id="KAG2223824.1"/>
    </source>
</evidence>
<dbReference type="AlphaFoldDB" id="A0A8H7VQZ7"/>
<feature type="transmembrane region" description="Helical" evidence="1">
    <location>
        <begin position="114"/>
        <end position="136"/>
    </location>
</feature>
<keyword evidence="1" id="KW-0812">Transmembrane</keyword>
<feature type="transmembrane region" description="Helical" evidence="1">
    <location>
        <begin position="187"/>
        <end position="205"/>
    </location>
</feature>
<dbReference type="EMBL" id="JAEPRB010000054">
    <property type="protein sequence ID" value="KAG2223824.1"/>
    <property type="molecule type" value="Genomic_DNA"/>
</dbReference>
<gene>
    <name evidence="2" type="ORF">INT45_001958</name>
</gene>
<sequence>MPYRDERIDSSGSKIIRWLTLDHFEPERTVTSYFVSSKTLFMIRIPLVLYSVIVMWADIGNSISTGEINHYFAYFTRFTFIGLHAYLVTSFCHHVQYLRCKPKHPASFLNQYSFLNYLYVILYHTVVTYNILTPVVYWGLLSDLLINNKDATTIDWWVALSLHGSTFFIMMTEVIMTRMVLYTRMIVVVFCTVLAYMLLTFIIYASEKWWVYSFLDWDQGASCSIWYIAVAVSVVLSFFLQIGIHALREKIGAKCCVVDDDATIMPSPDDEEKCYGIHKLEQDSSDIIFNNAKNEEKGYYSQTLVESSLASHITLGASSTDHLAV</sequence>
<evidence type="ECO:0000256" key="1">
    <source>
        <dbReference type="SAM" id="Phobius"/>
    </source>
</evidence>
<feature type="transmembrane region" description="Helical" evidence="1">
    <location>
        <begin position="41"/>
        <end position="59"/>
    </location>
</feature>
<feature type="transmembrane region" description="Helical" evidence="1">
    <location>
        <begin position="225"/>
        <end position="244"/>
    </location>
</feature>
<feature type="transmembrane region" description="Helical" evidence="1">
    <location>
        <begin position="156"/>
        <end position="175"/>
    </location>
</feature>
<accession>A0A8H7VQZ7</accession>
<dbReference type="PANTHER" id="PTHR12242:SF1">
    <property type="entry name" value="MYND-TYPE DOMAIN-CONTAINING PROTEIN"/>
    <property type="match status" value="1"/>
</dbReference>